<dbReference type="RefSeq" id="WP_222874332.1">
    <property type="nucleotide sequence ID" value="NZ_CP039704.1"/>
</dbReference>
<organism evidence="1 2">
    <name type="scientific">Hankyongella ginsenosidimutans</name>
    <dbReference type="NCBI Taxonomy" id="1763828"/>
    <lineage>
        <taxon>Bacteria</taxon>
        <taxon>Pseudomonadati</taxon>
        <taxon>Pseudomonadota</taxon>
        <taxon>Alphaproteobacteria</taxon>
        <taxon>Sphingomonadales</taxon>
        <taxon>Sphingomonadaceae</taxon>
        <taxon>Hankyongella</taxon>
    </lineage>
</organism>
<keyword evidence="2" id="KW-1185">Reference proteome</keyword>
<protein>
    <submittedName>
        <fullName evidence="1">Uncharacterized protein</fullName>
    </submittedName>
</protein>
<dbReference type="EMBL" id="CP039704">
    <property type="protein sequence ID" value="QCI79484.1"/>
    <property type="molecule type" value="Genomic_DNA"/>
</dbReference>
<sequence length="95" mass="10714">MAKHIDRGFDIGRADRDALRRCAGEAQAEVAVLVGEDFRAAEIERLAVGSDHGFDLLVDEPDDVVEVGRSIEFREVDGERGRRRRRFRVGFSDRA</sequence>
<evidence type="ECO:0000313" key="1">
    <source>
        <dbReference type="EMBL" id="QCI79484.1"/>
    </source>
</evidence>
<gene>
    <name evidence="1" type="ORF">E6W36_07835</name>
</gene>
<dbReference type="Proteomes" id="UP000298714">
    <property type="component" value="Chromosome"/>
</dbReference>
<dbReference type="AlphaFoldDB" id="A0A4D7C193"/>
<dbReference type="KEGG" id="hgn:E6W36_07835"/>
<name>A0A4D7C193_9SPHN</name>
<accession>A0A4D7C193</accession>
<reference evidence="2" key="1">
    <citation type="submission" date="2019-04" db="EMBL/GenBank/DDBJ databases">
        <title>Complete genome sequence of Sphingomonas sp. W1-2-3.</title>
        <authorList>
            <person name="Im W.T."/>
        </authorList>
    </citation>
    <scope>NUCLEOTIDE SEQUENCE [LARGE SCALE GENOMIC DNA]</scope>
    <source>
        <strain evidence="2">W1-2-3</strain>
    </source>
</reference>
<proteinExistence type="predicted"/>
<evidence type="ECO:0000313" key="2">
    <source>
        <dbReference type="Proteomes" id="UP000298714"/>
    </source>
</evidence>